<evidence type="ECO:0000259" key="2">
    <source>
        <dbReference type="SMART" id="SM00581"/>
    </source>
</evidence>
<evidence type="ECO:0000313" key="3">
    <source>
        <dbReference type="EMBL" id="ODQ63449.1"/>
    </source>
</evidence>
<accession>A0A1E3PDC7</accession>
<dbReference type="EMBL" id="KV454414">
    <property type="protein sequence ID" value="ODQ63449.1"/>
    <property type="molecule type" value="Genomic_DNA"/>
</dbReference>
<feature type="non-terminal residue" evidence="3">
    <location>
        <position position="1"/>
    </location>
</feature>
<keyword evidence="4" id="KW-1185">Reference proteome</keyword>
<dbReference type="Proteomes" id="UP000095009">
    <property type="component" value="Unassembled WGS sequence"/>
</dbReference>
<dbReference type="OrthoDB" id="10260794at2759"/>
<organism evidence="3 4">
    <name type="scientific">Nadsonia fulvescens var. elongata DSM 6958</name>
    <dbReference type="NCBI Taxonomy" id="857566"/>
    <lineage>
        <taxon>Eukaryota</taxon>
        <taxon>Fungi</taxon>
        <taxon>Dikarya</taxon>
        <taxon>Ascomycota</taxon>
        <taxon>Saccharomycotina</taxon>
        <taxon>Dipodascomycetes</taxon>
        <taxon>Dipodascales</taxon>
        <taxon>Dipodascales incertae sedis</taxon>
        <taxon>Nadsonia</taxon>
    </lineage>
</organism>
<feature type="compositionally biased region" description="Polar residues" evidence="1">
    <location>
        <begin position="21"/>
        <end position="46"/>
    </location>
</feature>
<gene>
    <name evidence="3" type="ORF">NADFUDRAFT_4663</name>
</gene>
<dbReference type="InterPro" id="IPR007180">
    <property type="entry name" value="DUF382"/>
</dbReference>
<dbReference type="AlphaFoldDB" id="A0A1E3PDC7"/>
<dbReference type="STRING" id="857566.A0A1E3PDC7"/>
<dbReference type="GO" id="GO:0005686">
    <property type="term" value="C:U2 snRNP"/>
    <property type="evidence" value="ECO:0007669"/>
    <property type="project" value="EnsemblFungi"/>
</dbReference>
<dbReference type="PANTHER" id="PTHR12785">
    <property type="entry name" value="SPLICING FACTOR 3B"/>
    <property type="match status" value="1"/>
</dbReference>
<name>A0A1E3PDC7_9ASCO</name>
<reference evidence="3 4" key="1">
    <citation type="journal article" date="2016" name="Proc. Natl. Acad. Sci. U.S.A.">
        <title>Comparative genomics of biotechnologically important yeasts.</title>
        <authorList>
            <person name="Riley R."/>
            <person name="Haridas S."/>
            <person name="Wolfe K.H."/>
            <person name="Lopes M.R."/>
            <person name="Hittinger C.T."/>
            <person name="Goeker M."/>
            <person name="Salamov A.A."/>
            <person name="Wisecaver J.H."/>
            <person name="Long T.M."/>
            <person name="Calvey C.H."/>
            <person name="Aerts A.L."/>
            <person name="Barry K.W."/>
            <person name="Choi C."/>
            <person name="Clum A."/>
            <person name="Coughlan A.Y."/>
            <person name="Deshpande S."/>
            <person name="Douglass A.P."/>
            <person name="Hanson S.J."/>
            <person name="Klenk H.-P."/>
            <person name="LaButti K.M."/>
            <person name="Lapidus A."/>
            <person name="Lindquist E.A."/>
            <person name="Lipzen A.M."/>
            <person name="Meier-Kolthoff J.P."/>
            <person name="Ohm R.A."/>
            <person name="Otillar R.P."/>
            <person name="Pangilinan J.L."/>
            <person name="Peng Y."/>
            <person name="Rokas A."/>
            <person name="Rosa C.A."/>
            <person name="Scheuner C."/>
            <person name="Sibirny A.A."/>
            <person name="Slot J.C."/>
            <person name="Stielow J.B."/>
            <person name="Sun H."/>
            <person name="Kurtzman C.P."/>
            <person name="Blackwell M."/>
            <person name="Grigoriev I.V."/>
            <person name="Jeffries T.W."/>
        </authorList>
    </citation>
    <scope>NUCLEOTIDE SEQUENCE [LARGE SCALE GENOMIC DNA]</scope>
    <source>
        <strain evidence="3 4">DSM 6958</strain>
    </source>
</reference>
<dbReference type="InterPro" id="IPR052584">
    <property type="entry name" value="U2_snRNP_Complex_Component"/>
</dbReference>
<feature type="non-terminal residue" evidence="3">
    <location>
        <position position="528"/>
    </location>
</feature>
<evidence type="ECO:0000313" key="4">
    <source>
        <dbReference type="Proteomes" id="UP000095009"/>
    </source>
</evidence>
<dbReference type="PANTHER" id="PTHR12785:SF6">
    <property type="entry name" value="SPLICING FACTOR 3B SUBUNIT 2"/>
    <property type="match status" value="1"/>
</dbReference>
<feature type="compositionally biased region" description="Acidic residues" evidence="1">
    <location>
        <begin position="405"/>
        <end position="426"/>
    </location>
</feature>
<dbReference type="InterPro" id="IPR006568">
    <property type="entry name" value="PSP_pro-rich"/>
</dbReference>
<sequence>VKKSKNQLRREKAKAQKQGAVIQSVSNVSERSNQVNSTSSQLQDDNFNGRGYNVDIITPKDAVASDEVIEDEPNLMDLLDDPMYSQYKAVFDKFYTPEATKKEINADLNKGDVFYSDDEDGVAGVYDQNDDESDVEGNADRLGSENLSRRKFRKLNKMKIVDLKTMAARPEVVDWYDVDAEDPLLFVHLKGYKNNVPVPAHWSAKHDYLSSKRGIEKPPFDLPDFIKATGIMDVRDNSKEDESTLRQRTRERVQPKMGRLDIDYQKLHDAFFKFQTKPRLFSYGEVYFEGKENEKNTFHFRPGEISQRLTEALNIPPGAPPPWLLNMQRFGPPPSYQGLRIPGLNAPIPAGSSWGFQPGGYGRPPLDENNVPLYGDVFGLTEQDETDDLSLAVPVQRGPWGEMISDSEEEEEEEEEEEDVDNEEGVGYVDEETAAIQEQQEDSHKDIGGSDRLWFREEDGVRAEAVDEISVIPETFELRKTQPVAQPDDLSQPKSLYTVLEQKEKAMTGFMDSYYSYDVPGKSRRPEV</sequence>
<feature type="region of interest" description="Disordered" evidence="1">
    <location>
        <begin position="1"/>
        <end position="48"/>
    </location>
</feature>
<proteinExistence type="predicted"/>
<dbReference type="Pfam" id="PF04046">
    <property type="entry name" value="PSP"/>
    <property type="match status" value="1"/>
</dbReference>
<dbReference type="GO" id="GO:0071014">
    <property type="term" value="C:post-mRNA release spliceosomal complex"/>
    <property type="evidence" value="ECO:0007669"/>
    <property type="project" value="EnsemblFungi"/>
</dbReference>
<dbReference type="SMART" id="SM00581">
    <property type="entry name" value="PSP"/>
    <property type="match status" value="1"/>
</dbReference>
<feature type="domain" description="PSP proline-rich" evidence="2">
    <location>
        <begin position="297"/>
        <end position="350"/>
    </location>
</feature>
<dbReference type="Pfam" id="PF04037">
    <property type="entry name" value="DUF382"/>
    <property type="match status" value="1"/>
</dbReference>
<feature type="region of interest" description="Disordered" evidence="1">
    <location>
        <begin position="398"/>
        <end position="426"/>
    </location>
</feature>
<evidence type="ECO:0000256" key="1">
    <source>
        <dbReference type="SAM" id="MobiDB-lite"/>
    </source>
</evidence>
<protein>
    <submittedName>
        <fullName evidence="3">DUF382-domain-containing protein</fullName>
    </submittedName>
</protein>